<dbReference type="Proteomes" id="UP001589750">
    <property type="component" value="Unassembled WGS sequence"/>
</dbReference>
<comment type="caution">
    <text evidence="8">The sequence shown here is derived from an EMBL/GenBank/DDBJ whole genome shotgun (WGS) entry which is preliminary data.</text>
</comment>
<dbReference type="InterPro" id="IPR039425">
    <property type="entry name" value="RNA_pol_sigma-70-like"/>
</dbReference>
<dbReference type="SUPFAM" id="SSF88946">
    <property type="entry name" value="Sigma2 domain of RNA polymerase sigma factors"/>
    <property type="match status" value="1"/>
</dbReference>
<dbReference type="PANTHER" id="PTHR43133">
    <property type="entry name" value="RNA POLYMERASE ECF-TYPE SIGMA FACTO"/>
    <property type="match status" value="1"/>
</dbReference>
<dbReference type="InterPro" id="IPR013324">
    <property type="entry name" value="RNA_pol_sigma_r3/r4-like"/>
</dbReference>
<dbReference type="InterPro" id="IPR014325">
    <property type="entry name" value="RNA_pol_sigma-E_actinobac"/>
</dbReference>
<dbReference type="NCBIfam" id="TIGR02983">
    <property type="entry name" value="SigE-fam_strep"/>
    <property type="match status" value="1"/>
</dbReference>
<dbReference type="RefSeq" id="WP_140009786.1">
    <property type="nucleotide sequence ID" value="NZ_JBHMDG010000034.1"/>
</dbReference>
<dbReference type="InterPro" id="IPR013249">
    <property type="entry name" value="RNA_pol_sigma70_r4_t2"/>
</dbReference>
<dbReference type="InterPro" id="IPR007627">
    <property type="entry name" value="RNA_pol_sigma70_r2"/>
</dbReference>
<evidence type="ECO:0000256" key="5">
    <source>
        <dbReference type="ARBA" id="ARBA00023163"/>
    </source>
</evidence>
<protein>
    <submittedName>
        <fullName evidence="8">SigE family RNA polymerase sigma factor</fullName>
    </submittedName>
</protein>
<keyword evidence="4" id="KW-0238">DNA-binding</keyword>
<reference evidence="8 9" key="1">
    <citation type="submission" date="2024-09" db="EMBL/GenBank/DDBJ databases">
        <authorList>
            <person name="Sun Q."/>
            <person name="Mori K."/>
        </authorList>
    </citation>
    <scope>NUCLEOTIDE SEQUENCE [LARGE SCALE GENOMIC DNA]</scope>
    <source>
        <strain evidence="8 9">JCM 9626</strain>
    </source>
</reference>
<evidence type="ECO:0000256" key="4">
    <source>
        <dbReference type="ARBA" id="ARBA00023125"/>
    </source>
</evidence>
<dbReference type="PANTHER" id="PTHR43133:SF50">
    <property type="entry name" value="ECF RNA POLYMERASE SIGMA FACTOR SIGM"/>
    <property type="match status" value="1"/>
</dbReference>
<evidence type="ECO:0000259" key="7">
    <source>
        <dbReference type="Pfam" id="PF08281"/>
    </source>
</evidence>
<dbReference type="Gene3D" id="1.10.10.10">
    <property type="entry name" value="Winged helix-like DNA-binding domain superfamily/Winged helix DNA-binding domain"/>
    <property type="match status" value="1"/>
</dbReference>
<dbReference type="CDD" id="cd06171">
    <property type="entry name" value="Sigma70_r4"/>
    <property type="match status" value="1"/>
</dbReference>
<name>A0ABV5KGS0_9ACTN</name>
<keyword evidence="5" id="KW-0804">Transcription</keyword>
<dbReference type="Pfam" id="PF04542">
    <property type="entry name" value="Sigma70_r2"/>
    <property type="match status" value="1"/>
</dbReference>
<dbReference type="InterPro" id="IPR014284">
    <property type="entry name" value="RNA_pol_sigma-70_dom"/>
</dbReference>
<dbReference type="EMBL" id="JBHMDG010000034">
    <property type="protein sequence ID" value="MFB9315602.1"/>
    <property type="molecule type" value="Genomic_DNA"/>
</dbReference>
<feature type="domain" description="RNA polymerase sigma-70 region 2" evidence="6">
    <location>
        <begin position="28"/>
        <end position="87"/>
    </location>
</feature>
<evidence type="ECO:0000259" key="6">
    <source>
        <dbReference type="Pfam" id="PF04542"/>
    </source>
</evidence>
<dbReference type="InterPro" id="IPR013325">
    <property type="entry name" value="RNA_pol_sigma_r2"/>
</dbReference>
<proteinExistence type="inferred from homology"/>
<evidence type="ECO:0000313" key="8">
    <source>
        <dbReference type="EMBL" id="MFB9315602.1"/>
    </source>
</evidence>
<feature type="domain" description="RNA polymerase sigma factor 70 region 4 type 2" evidence="7">
    <location>
        <begin position="110"/>
        <end position="162"/>
    </location>
</feature>
<dbReference type="Pfam" id="PF08281">
    <property type="entry name" value="Sigma70_r4_2"/>
    <property type="match status" value="1"/>
</dbReference>
<evidence type="ECO:0000256" key="3">
    <source>
        <dbReference type="ARBA" id="ARBA00023082"/>
    </source>
</evidence>
<sequence length="174" mass="19515">MSGVAVSNEVTPTASTDSFDDFVAARGATLWRSAWLLTSDRHLAEDLVQVALAKSYRHFDRVGTDGFEPYVRRIMFTTYLAWWRRRWTGEIPTEDLPDQQFVESDLGARRDVVAALAALPKGQRAVIVLRYIEDLTERQTADVLGCSVGTIKSQASRALAALRISPSLREDEQR</sequence>
<keyword evidence="3" id="KW-0731">Sigma factor</keyword>
<dbReference type="NCBIfam" id="TIGR02937">
    <property type="entry name" value="sigma70-ECF"/>
    <property type="match status" value="1"/>
</dbReference>
<accession>A0ABV5KGS0</accession>
<keyword evidence="2" id="KW-0805">Transcription regulation</keyword>
<evidence type="ECO:0000256" key="2">
    <source>
        <dbReference type="ARBA" id="ARBA00023015"/>
    </source>
</evidence>
<dbReference type="SUPFAM" id="SSF88659">
    <property type="entry name" value="Sigma3 and sigma4 domains of RNA polymerase sigma factors"/>
    <property type="match status" value="1"/>
</dbReference>
<evidence type="ECO:0000313" key="9">
    <source>
        <dbReference type="Proteomes" id="UP001589750"/>
    </source>
</evidence>
<keyword evidence="9" id="KW-1185">Reference proteome</keyword>
<organism evidence="8 9">
    <name type="scientific">Nocardioides plantarum</name>
    <dbReference type="NCBI Taxonomy" id="29299"/>
    <lineage>
        <taxon>Bacteria</taxon>
        <taxon>Bacillati</taxon>
        <taxon>Actinomycetota</taxon>
        <taxon>Actinomycetes</taxon>
        <taxon>Propionibacteriales</taxon>
        <taxon>Nocardioidaceae</taxon>
        <taxon>Nocardioides</taxon>
    </lineage>
</organism>
<evidence type="ECO:0000256" key="1">
    <source>
        <dbReference type="ARBA" id="ARBA00010641"/>
    </source>
</evidence>
<comment type="similarity">
    <text evidence="1">Belongs to the sigma-70 factor family. ECF subfamily.</text>
</comment>
<gene>
    <name evidence="8" type="ORF">ACFFRI_21340</name>
</gene>
<dbReference type="Gene3D" id="1.10.1740.10">
    <property type="match status" value="1"/>
</dbReference>
<dbReference type="InterPro" id="IPR036388">
    <property type="entry name" value="WH-like_DNA-bd_sf"/>
</dbReference>